<dbReference type="PANTHER" id="PTHR48475:SF1">
    <property type="entry name" value="RNASE H TYPE-1 DOMAIN-CONTAINING PROTEIN"/>
    <property type="match status" value="1"/>
</dbReference>
<name>A0ABD1VXZ3_9LAMI</name>
<dbReference type="Gene3D" id="3.30.70.270">
    <property type="match status" value="1"/>
</dbReference>
<proteinExistence type="predicted"/>
<dbReference type="SUPFAM" id="SSF56672">
    <property type="entry name" value="DNA/RNA polymerases"/>
    <property type="match status" value="1"/>
</dbReference>
<organism evidence="1 2">
    <name type="scientific">Abeliophyllum distichum</name>
    <dbReference type="NCBI Taxonomy" id="126358"/>
    <lineage>
        <taxon>Eukaryota</taxon>
        <taxon>Viridiplantae</taxon>
        <taxon>Streptophyta</taxon>
        <taxon>Embryophyta</taxon>
        <taxon>Tracheophyta</taxon>
        <taxon>Spermatophyta</taxon>
        <taxon>Magnoliopsida</taxon>
        <taxon>eudicotyledons</taxon>
        <taxon>Gunneridae</taxon>
        <taxon>Pentapetalae</taxon>
        <taxon>asterids</taxon>
        <taxon>lamiids</taxon>
        <taxon>Lamiales</taxon>
        <taxon>Oleaceae</taxon>
        <taxon>Forsythieae</taxon>
        <taxon>Abeliophyllum</taxon>
    </lineage>
</organism>
<sequence>MYLRVGRKSSWNYMVYQRGIEANLEKIIALQVMRLPTKIKKMQSLTGRIAILSRFVSKSTDMSKPFFDALHGGKEFKWNEVLYDAELRYSPMEKLAYALIMSTRKLMPYFLATPSRNFDKLPSNVGPPKTRYFWKNCEIGGRAWPVQLPFQTPNFYQSSRLADFVVEFSLKTEPSTKDEESWTLFVDGSSTETHARAGVILDEPYSRARTQIIEIPRTQNSLTDALALIAISKGIEELENILFRRIGNATINQPKLMLTTIDLDPNWMDEIVGFFKDGRVLPDSMEARKNKD</sequence>
<dbReference type="GO" id="GO:0003964">
    <property type="term" value="F:RNA-directed DNA polymerase activity"/>
    <property type="evidence" value="ECO:0007669"/>
    <property type="project" value="UniProtKB-KW"/>
</dbReference>
<dbReference type="InterPro" id="IPR043502">
    <property type="entry name" value="DNA/RNA_pol_sf"/>
</dbReference>
<protein>
    <submittedName>
        <fullName evidence="1">Reverse transcriptase</fullName>
    </submittedName>
</protein>
<dbReference type="EMBL" id="JBFOLK010000001">
    <property type="protein sequence ID" value="KAL2542274.1"/>
    <property type="molecule type" value="Genomic_DNA"/>
</dbReference>
<evidence type="ECO:0000313" key="1">
    <source>
        <dbReference type="EMBL" id="KAL2542274.1"/>
    </source>
</evidence>
<keyword evidence="2" id="KW-1185">Reference proteome</keyword>
<keyword evidence="1" id="KW-0548">Nucleotidyltransferase</keyword>
<keyword evidence="1" id="KW-0808">Transferase</keyword>
<comment type="caution">
    <text evidence="1">The sequence shown here is derived from an EMBL/GenBank/DDBJ whole genome shotgun (WGS) entry which is preliminary data.</text>
</comment>
<gene>
    <name evidence="1" type="ORF">Adt_03252</name>
</gene>
<reference evidence="2" key="1">
    <citation type="submission" date="2024-07" db="EMBL/GenBank/DDBJ databases">
        <title>Two chromosome-level genome assemblies of Korean endemic species Abeliophyllum distichum and Forsythia ovata (Oleaceae).</title>
        <authorList>
            <person name="Jang H."/>
        </authorList>
    </citation>
    <scope>NUCLEOTIDE SEQUENCE [LARGE SCALE GENOMIC DNA]</scope>
</reference>
<keyword evidence="1" id="KW-0695">RNA-directed DNA polymerase</keyword>
<dbReference type="PANTHER" id="PTHR48475">
    <property type="entry name" value="RIBONUCLEASE H"/>
    <property type="match status" value="1"/>
</dbReference>
<dbReference type="AlphaFoldDB" id="A0ABD1VXZ3"/>
<dbReference type="InterPro" id="IPR043128">
    <property type="entry name" value="Rev_trsase/Diguanyl_cyclase"/>
</dbReference>
<evidence type="ECO:0000313" key="2">
    <source>
        <dbReference type="Proteomes" id="UP001604336"/>
    </source>
</evidence>
<dbReference type="Proteomes" id="UP001604336">
    <property type="component" value="Unassembled WGS sequence"/>
</dbReference>
<accession>A0ABD1VXZ3</accession>